<organism evidence="1 2">
    <name type="scientific">Fusarium napiforme</name>
    <dbReference type="NCBI Taxonomy" id="42672"/>
    <lineage>
        <taxon>Eukaryota</taxon>
        <taxon>Fungi</taxon>
        <taxon>Dikarya</taxon>
        <taxon>Ascomycota</taxon>
        <taxon>Pezizomycotina</taxon>
        <taxon>Sordariomycetes</taxon>
        <taxon>Hypocreomycetidae</taxon>
        <taxon>Hypocreales</taxon>
        <taxon>Nectriaceae</taxon>
        <taxon>Fusarium</taxon>
        <taxon>Fusarium fujikuroi species complex</taxon>
    </lineage>
</organism>
<name>A0A8H5N9A8_9HYPO</name>
<comment type="caution">
    <text evidence="1">The sequence shown here is derived from an EMBL/GenBank/DDBJ whole genome shotgun (WGS) entry which is preliminary data.</text>
</comment>
<evidence type="ECO:0000313" key="2">
    <source>
        <dbReference type="Proteomes" id="UP000574317"/>
    </source>
</evidence>
<sequence length="450" mass="52909">MIFCLPDLAYPTKHSENGHAGFPTSPESRSRLSDIPRMVTLVSQLLQNPDLAYQTFREWSRWFPNFFRIQISPIRHSENATHYYRTKAEVEDGTFKPRDEKRWFKPRGEKRWFKPSVGWSLILPGANTATVETKDRKGFDNILVGDRVGGLLWYLKVEDGTFKPCDEKRRFKPRHEKRWFKPRDEKRWFKPRDEKRWFKPRDEKRWFKPSVIFCLSDLAYQTFREWSNWFPRSLIYQILYTKYPKSRSRWFPNFFRIRISHTKHSENGHAGFPTSSGSGSRIPNIPRMVTLVSQVSFLGIQIGMASAIHYYRMKAEVKGGASKPYDEKRRVQPSVIFYLPDLAYQAFRESISLNLPGANTATVEAKDYREIEIDNNLVADGVGGLLWYLSEMHQDQKVEFAVSRQDHLKTFCAQSPKLCWTVKRVLELKEYGDRVLVFIVQPILLLACTL</sequence>
<accession>A0A8H5N9A8</accession>
<dbReference type="AlphaFoldDB" id="A0A8H5N9A8"/>
<dbReference type="Proteomes" id="UP000574317">
    <property type="component" value="Unassembled WGS sequence"/>
</dbReference>
<protein>
    <submittedName>
        <fullName evidence="1">Transcription regulatory SNF2</fullName>
    </submittedName>
</protein>
<evidence type="ECO:0000313" key="1">
    <source>
        <dbReference type="EMBL" id="KAF5556478.1"/>
    </source>
</evidence>
<keyword evidence="2" id="KW-1185">Reference proteome</keyword>
<dbReference type="EMBL" id="JAAOAO010000207">
    <property type="protein sequence ID" value="KAF5556478.1"/>
    <property type="molecule type" value="Genomic_DNA"/>
</dbReference>
<reference evidence="1 2" key="1">
    <citation type="submission" date="2020-05" db="EMBL/GenBank/DDBJ databases">
        <title>Identification and distribution of gene clusters putatively required for synthesis of sphingolipid metabolism inhibitors in phylogenetically diverse species of the filamentous fungus Fusarium.</title>
        <authorList>
            <person name="Kim H.-S."/>
            <person name="Busman M."/>
            <person name="Brown D.W."/>
            <person name="Divon H."/>
            <person name="Uhlig S."/>
            <person name="Proctor R.H."/>
        </authorList>
    </citation>
    <scope>NUCLEOTIDE SEQUENCE [LARGE SCALE GENOMIC DNA]</scope>
    <source>
        <strain evidence="1 2">NRRL 25196</strain>
    </source>
</reference>
<gene>
    <name evidence="1" type="ORF">FNAPI_5703</name>
</gene>
<proteinExistence type="predicted"/>